<dbReference type="InterPro" id="IPR055482">
    <property type="entry name" value="DUF7054"/>
</dbReference>
<dbReference type="PANTHER" id="PTHR33270">
    <property type="entry name" value="BNAC05G50380D PROTEIN"/>
    <property type="match status" value="1"/>
</dbReference>
<dbReference type="Pfam" id="PF23156">
    <property type="entry name" value="DUF7054"/>
    <property type="match status" value="1"/>
</dbReference>
<evidence type="ECO:0000313" key="5">
    <source>
        <dbReference type="Proteomes" id="UP000515151"/>
    </source>
</evidence>
<protein>
    <submittedName>
        <fullName evidence="6">Uncharacterized protein At4g22758-like isoform X1</fullName>
    </submittedName>
</protein>
<keyword evidence="5" id="KW-1185">Reference proteome</keyword>
<gene>
    <name evidence="6" type="primary">LOC116202466</name>
    <name evidence="3" type="ORF">CDL15_Pgr003821</name>
</gene>
<dbReference type="EMBL" id="MTKT01000797">
    <property type="protein sequence ID" value="OWM88409.1"/>
    <property type="molecule type" value="Genomic_DNA"/>
</dbReference>
<dbReference type="Proteomes" id="UP000197138">
    <property type="component" value="Unassembled WGS sequence"/>
</dbReference>
<feature type="compositionally biased region" description="Basic residues" evidence="1">
    <location>
        <begin position="1"/>
        <end position="10"/>
    </location>
</feature>
<feature type="region of interest" description="Disordered" evidence="1">
    <location>
        <begin position="59"/>
        <end position="78"/>
    </location>
</feature>
<dbReference type="PANTHER" id="PTHR33270:SF6">
    <property type="entry name" value="OS02G0448600 PROTEIN"/>
    <property type="match status" value="1"/>
</dbReference>
<dbReference type="InterPro" id="IPR040358">
    <property type="entry name" value="At4g22758-like"/>
</dbReference>
<evidence type="ECO:0000259" key="2">
    <source>
        <dbReference type="Pfam" id="PF23156"/>
    </source>
</evidence>
<organism evidence="3 4">
    <name type="scientific">Punica granatum</name>
    <name type="common">Pomegranate</name>
    <dbReference type="NCBI Taxonomy" id="22663"/>
    <lineage>
        <taxon>Eukaryota</taxon>
        <taxon>Viridiplantae</taxon>
        <taxon>Streptophyta</taxon>
        <taxon>Embryophyta</taxon>
        <taxon>Tracheophyta</taxon>
        <taxon>Spermatophyta</taxon>
        <taxon>Magnoliopsida</taxon>
        <taxon>eudicotyledons</taxon>
        <taxon>Gunneridae</taxon>
        <taxon>Pentapetalae</taxon>
        <taxon>rosids</taxon>
        <taxon>malvids</taxon>
        <taxon>Myrtales</taxon>
        <taxon>Lythraceae</taxon>
        <taxon>Punica</taxon>
    </lineage>
</organism>
<reference evidence="5" key="3">
    <citation type="journal article" date="2020" name="Plant Biotechnol. J.">
        <title>The pomegranate (Punica granatum L.) draft genome dissects genetic divergence between soft- and hard-seeded cultivars.</title>
        <authorList>
            <person name="Luo X."/>
            <person name="Li H."/>
            <person name="Wu Z."/>
            <person name="Yao W."/>
            <person name="Zhao P."/>
            <person name="Cao D."/>
            <person name="Yu H."/>
            <person name="Li K."/>
            <person name="Poudel K."/>
            <person name="Zhao D."/>
            <person name="Zhang F."/>
            <person name="Xia X."/>
            <person name="Chen L."/>
            <person name="Wang Q."/>
            <person name="Jing D."/>
            <person name="Cao S."/>
        </authorList>
    </citation>
    <scope>NUCLEOTIDE SEQUENCE [LARGE SCALE GENOMIC DNA]</scope>
</reference>
<reference evidence="6" key="4">
    <citation type="submission" date="2025-04" db="UniProtKB">
        <authorList>
            <consortium name="RefSeq"/>
        </authorList>
    </citation>
    <scope>IDENTIFICATION</scope>
    <source>
        <tissue evidence="6">Leaf</tissue>
    </source>
</reference>
<dbReference type="OrthoDB" id="1885101at2759"/>
<dbReference type="AlphaFoldDB" id="A0A218XUY0"/>
<evidence type="ECO:0000313" key="6">
    <source>
        <dbReference type="RefSeq" id="XP_031389896.1"/>
    </source>
</evidence>
<evidence type="ECO:0000256" key="1">
    <source>
        <dbReference type="SAM" id="MobiDB-lite"/>
    </source>
</evidence>
<accession>A0A218XUY0</accession>
<dbReference type="GeneID" id="116202466"/>
<sequence length="266" mass="28504">MSEGAHRRRPPPTPAGRRSKHDPPQLSPSPSRRSNPPRRSPSRRPRPVDVLKRCFSEPLLWDDSGAGGSPPAGDPTRSAVGLDAGVLFRPQTCADVFASSPSLMGSGSSPLGSEAHNKDAKVVVNVTVEGSPGPIRAMVKLGSTVDQTIKLVVDKYSKEGRSPKLDRGSATGFELHPSYFSLQCLDKSELIGDVGSRSFYLRRGSSSHSSNAASASFVSEPVAATSNAVVAPPPIFLIPLPGFLARKLGKIVRRTRKLWRFLTCMQ</sequence>
<reference evidence="3" key="2">
    <citation type="submission" date="2017-06" db="EMBL/GenBank/DDBJ databases">
        <title>The pomegranate genome and the genomics of punicalagin biosynthesis.</title>
        <authorList>
            <person name="Xu C."/>
        </authorList>
    </citation>
    <scope>NUCLEOTIDE SEQUENCE [LARGE SCALE GENOMIC DNA]</scope>
    <source>
        <tissue evidence="3">Fresh leaf</tissue>
    </source>
</reference>
<feature type="region of interest" description="Disordered" evidence="1">
    <location>
        <begin position="1"/>
        <end position="51"/>
    </location>
</feature>
<evidence type="ECO:0000313" key="4">
    <source>
        <dbReference type="Proteomes" id="UP000197138"/>
    </source>
</evidence>
<dbReference type="Proteomes" id="UP000515151">
    <property type="component" value="Chromosome 4"/>
</dbReference>
<name>A0A218XUY0_PUNGR</name>
<reference evidence="4" key="1">
    <citation type="journal article" date="2017" name="Plant J.">
        <title>The pomegranate (Punica granatum L.) genome and the genomics of punicalagin biosynthesis.</title>
        <authorList>
            <person name="Qin G."/>
            <person name="Xu C."/>
            <person name="Ming R."/>
            <person name="Tang H."/>
            <person name="Guyot R."/>
            <person name="Kramer E.M."/>
            <person name="Hu Y."/>
            <person name="Yi X."/>
            <person name="Qi Y."/>
            <person name="Xu X."/>
            <person name="Gao Z."/>
            <person name="Pan H."/>
            <person name="Jian J."/>
            <person name="Tian Y."/>
            <person name="Yue Z."/>
            <person name="Xu Y."/>
        </authorList>
    </citation>
    <scope>NUCLEOTIDE SEQUENCE [LARGE SCALE GENOMIC DNA]</scope>
    <source>
        <strain evidence="4">cv. Dabenzi</strain>
    </source>
</reference>
<proteinExistence type="predicted"/>
<evidence type="ECO:0000313" key="3">
    <source>
        <dbReference type="EMBL" id="OWM88409.1"/>
    </source>
</evidence>
<dbReference type="RefSeq" id="XP_031389896.1">
    <property type="nucleotide sequence ID" value="XM_031534036.1"/>
</dbReference>
<feature type="domain" description="DUF7054" evidence="2">
    <location>
        <begin position="118"/>
        <end position="202"/>
    </location>
</feature>